<proteinExistence type="predicted"/>
<feature type="chain" id="PRO_5042243054" evidence="1">
    <location>
        <begin position="21"/>
        <end position="482"/>
    </location>
</feature>
<dbReference type="GO" id="GO:0006508">
    <property type="term" value="P:proteolysis"/>
    <property type="evidence" value="ECO:0007669"/>
    <property type="project" value="InterPro"/>
</dbReference>
<reference evidence="3" key="1">
    <citation type="submission" date="2023-05" db="EMBL/GenBank/DDBJ databases">
        <authorList>
            <person name="Zhang X."/>
        </authorList>
    </citation>
    <scope>NUCLEOTIDE SEQUENCE</scope>
    <source>
        <strain evidence="3">YF14B1</strain>
    </source>
</reference>
<dbReference type="PANTHER" id="PTHR32060:SF30">
    <property type="entry name" value="CARBOXY-TERMINAL PROCESSING PROTEASE CTPA"/>
    <property type="match status" value="1"/>
</dbReference>
<dbReference type="InterPro" id="IPR005151">
    <property type="entry name" value="Tail-specific_protease"/>
</dbReference>
<dbReference type="RefSeq" id="WP_313983836.1">
    <property type="nucleotide sequence ID" value="NZ_JASJOS010000012.1"/>
</dbReference>
<feature type="signal peptide" evidence="1">
    <location>
        <begin position="1"/>
        <end position="20"/>
    </location>
</feature>
<dbReference type="InterPro" id="IPR029045">
    <property type="entry name" value="ClpP/crotonase-like_dom_sf"/>
</dbReference>
<dbReference type="PANTHER" id="PTHR32060">
    <property type="entry name" value="TAIL-SPECIFIC PROTEASE"/>
    <property type="match status" value="1"/>
</dbReference>
<dbReference type="GO" id="GO:0008236">
    <property type="term" value="F:serine-type peptidase activity"/>
    <property type="evidence" value="ECO:0007669"/>
    <property type="project" value="InterPro"/>
</dbReference>
<evidence type="ECO:0000259" key="2">
    <source>
        <dbReference type="Pfam" id="PF03572"/>
    </source>
</evidence>
<feature type="domain" description="Tail specific protease" evidence="2">
    <location>
        <begin position="241"/>
        <end position="448"/>
    </location>
</feature>
<dbReference type="GO" id="GO:0004175">
    <property type="term" value="F:endopeptidase activity"/>
    <property type="evidence" value="ECO:0007669"/>
    <property type="project" value="TreeGrafter"/>
</dbReference>
<dbReference type="Pfam" id="PF03572">
    <property type="entry name" value="Peptidase_S41"/>
    <property type="match status" value="1"/>
</dbReference>
<accession>A0AAE3QUQ6</accession>
<dbReference type="Proteomes" id="UP001241110">
    <property type="component" value="Unassembled WGS sequence"/>
</dbReference>
<keyword evidence="1" id="KW-0732">Signal</keyword>
<dbReference type="Gene3D" id="3.90.226.10">
    <property type="entry name" value="2-enoyl-CoA Hydratase, Chain A, domain 1"/>
    <property type="match status" value="1"/>
</dbReference>
<dbReference type="GO" id="GO:0030288">
    <property type="term" value="C:outer membrane-bounded periplasmic space"/>
    <property type="evidence" value="ECO:0007669"/>
    <property type="project" value="TreeGrafter"/>
</dbReference>
<comment type="caution">
    <text evidence="3">The sequence shown here is derived from an EMBL/GenBank/DDBJ whole genome shotgun (WGS) entry which is preliminary data.</text>
</comment>
<gene>
    <name evidence="3" type="ORF">QNI16_24370</name>
</gene>
<name>A0AAE3QUQ6_9BACT</name>
<protein>
    <submittedName>
        <fullName evidence="3">S41 family peptidase</fullName>
    </submittedName>
</protein>
<evidence type="ECO:0000313" key="4">
    <source>
        <dbReference type="Proteomes" id="UP001241110"/>
    </source>
</evidence>
<dbReference type="GO" id="GO:0007165">
    <property type="term" value="P:signal transduction"/>
    <property type="evidence" value="ECO:0007669"/>
    <property type="project" value="TreeGrafter"/>
</dbReference>
<dbReference type="SUPFAM" id="SSF52096">
    <property type="entry name" value="ClpP/crotonase"/>
    <property type="match status" value="1"/>
</dbReference>
<sequence>MQKKILCFWIGLIICLSSFAQTVKLTPTQMQEDFDVFQRALKEAHPGLYRYTDTTTFTKMFDSLSHSFKRDMTDQEFYQTLTPAIAQIKCGHTKFHPDGKWTTRYFYATDQLFPWQLYFTQQKVYVLESYAGNLPVAKGTEIIAINGKPVSEVVSSLLTKIFVDGNNRSTRYLELNQGFSAYYANLIGSSPSFQITCRKTDSTTSSLEVPAVTISQIETFEKQHPKPEEPTFQLKFLDNQTALIRIKVFYPAQKGDDYEQFLKESFAQLKTRNIQHLILDLRDNEGGLDRWGAQLYSYLTDEKFPYYDRLEMTSTHSYSFAQYADMPKFYGILKMLIKKPKNGPHLWTHHKNLKVQKPQQNAYLGKLYILTNGWSFSVTSEFAAIAHSHQRATFIGQEVGGGYYGNNSGTFIIVKLPHSKFIVGIPMLAYYMAVSGYPYPDHGVIPDHTIEPSIQDILNHTDRELQFTQDLIKQSSLSSNGN</sequence>
<dbReference type="Gene3D" id="3.30.750.44">
    <property type="match status" value="1"/>
</dbReference>
<dbReference type="EMBL" id="JASJOS010000012">
    <property type="protein sequence ID" value="MDJ1483656.1"/>
    <property type="molecule type" value="Genomic_DNA"/>
</dbReference>
<evidence type="ECO:0000256" key="1">
    <source>
        <dbReference type="SAM" id="SignalP"/>
    </source>
</evidence>
<dbReference type="AlphaFoldDB" id="A0AAE3QUQ6"/>
<evidence type="ECO:0000313" key="3">
    <source>
        <dbReference type="EMBL" id="MDJ1483656.1"/>
    </source>
</evidence>
<organism evidence="3 4">
    <name type="scientific">Xanthocytophaga flava</name>
    <dbReference type="NCBI Taxonomy" id="3048013"/>
    <lineage>
        <taxon>Bacteria</taxon>
        <taxon>Pseudomonadati</taxon>
        <taxon>Bacteroidota</taxon>
        <taxon>Cytophagia</taxon>
        <taxon>Cytophagales</taxon>
        <taxon>Rhodocytophagaceae</taxon>
        <taxon>Xanthocytophaga</taxon>
    </lineage>
</organism>